<evidence type="ECO:0000313" key="1">
    <source>
        <dbReference type="EMBL" id="KAI9507948.1"/>
    </source>
</evidence>
<evidence type="ECO:0000313" key="2">
    <source>
        <dbReference type="Proteomes" id="UP001207468"/>
    </source>
</evidence>
<gene>
    <name evidence="1" type="ORF">F5148DRAFT_1149392</name>
</gene>
<proteinExistence type="predicted"/>
<comment type="caution">
    <text evidence="1">The sequence shown here is derived from an EMBL/GenBank/DDBJ whole genome shotgun (WGS) entry which is preliminary data.</text>
</comment>
<reference evidence="1" key="1">
    <citation type="submission" date="2021-03" db="EMBL/GenBank/DDBJ databases">
        <title>Evolutionary priming and transition to the ectomycorrhizal habit in an iconic lineage of mushroom-forming fungi: is preadaptation a requirement?</title>
        <authorList>
            <consortium name="DOE Joint Genome Institute"/>
            <person name="Looney B.P."/>
            <person name="Miyauchi S."/>
            <person name="Morin E."/>
            <person name="Drula E."/>
            <person name="Courty P.E."/>
            <person name="Chicoki N."/>
            <person name="Fauchery L."/>
            <person name="Kohler A."/>
            <person name="Kuo A."/>
            <person name="LaButti K."/>
            <person name="Pangilinan J."/>
            <person name="Lipzen A."/>
            <person name="Riley R."/>
            <person name="Andreopoulos W."/>
            <person name="He G."/>
            <person name="Johnson J."/>
            <person name="Barry K.W."/>
            <person name="Grigoriev I.V."/>
            <person name="Nagy L."/>
            <person name="Hibbett D."/>
            <person name="Henrissat B."/>
            <person name="Matheny P.B."/>
            <person name="Labbe J."/>
            <person name="Martin A.F."/>
        </authorList>
    </citation>
    <scope>NUCLEOTIDE SEQUENCE</scope>
    <source>
        <strain evidence="1">BPL698</strain>
    </source>
</reference>
<keyword evidence="2" id="KW-1185">Reference proteome</keyword>
<organism evidence="1 2">
    <name type="scientific">Russula earlei</name>
    <dbReference type="NCBI Taxonomy" id="71964"/>
    <lineage>
        <taxon>Eukaryota</taxon>
        <taxon>Fungi</taxon>
        <taxon>Dikarya</taxon>
        <taxon>Basidiomycota</taxon>
        <taxon>Agaricomycotina</taxon>
        <taxon>Agaricomycetes</taxon>
        <taxon>Russulales</taxon>
        <taxon>Russulaceae</taxon>
        <taxon>Russula</taxon>
    </lineage>
</organism>
<keyword evidence="1" id="KW-0378">Hydrolase</keyword>
<name>A0ACC0U8C5_9AGAM</name>
<dbReference type="Proteomes" id="UP001207468">
    <property type="component" value="Unassembled WGS sequence"/>
</dbReference>
<dbReference type="EMBL" id="JAGFNK010000106">
    <property type="protein sequence ID" value="KAI9507948.1"/>
    <property type="molecule type" value="Genomic_DNA"/>
</dbReference>
<accession>A0ACC0U8C5</accession>
<protein>
    <submittedName>
        <fullName evidence="1">P-loop containing nucleoside triphosphate hydrolase protein</fullName>
    </submittedName>
</protein>
<sequence>MEAVQGIFASLGLDSDVFRDMMVPISRRFSIRRGCLPSEVPSRQSGDSRDLHGMDLWIHPSWCRSLNRVTMADLDEEEADEGGGQELNHYGRKRRVTFIPGLDMTHTIFYRGHFLKVTRARRYQDYGQYWALKISVVARNNDILKRLVKEAKDEYEKDAEHRLHIFLADPKYACWRWNGTRQKRPMSSIILEPPVKEMLLTDCRDFLGSEDWYLWQCIRKGIPFRRGYLLYGMPGSGKDSLIHSLAGELGLDIYVVNLSSKGMSDETLMTLMGSVPSRCIVLLEDLDAASEANDDSTLSLSGLSGCLDWIANEEGRRVLVTSAAFTLFITTNHLERIDPALNRPGRMDVRVNLPNATKWQAENIFKHFFPSRPSSTSTAPHDAPSVDASRRNPLGLGPGPRTRSSAHTVPILDDVEIAWLARRFADAIPEGEMSVRAIFTQSRGVMFLQIGLFVAGRQSARIFDQEQDAPAAMRRRSRRMGTTRTGGSGLDQARVRCKRERVNGQRMTYKSLRRPKCVCYDCDEQVAAGTARTVEPCAGGIA</sequence>